<dbReference type="STRING" id="511.UZ73_13210"/>
<dbReference type="Proteomes" id="UP000245216">
    <property type="component" value="Unassembled WGS sequence"/>
</dbReference>
<comment type="caution">
    <text evidence="7">The sequence shown here is derived from an EMBL/GenBank/DDBJ whole genome shotgun (WGS) entry which is preliminary data.</text>
</comment>
<dbReference type="InterPro" id="IPR036318">
    <property type="entry name" value="FAD-bd_PCMH-like_sf"/>
</dbReference>
<dbReference type="InterPro" id="IPR006094">
    <property type="entry name" value="Oxid_FAD_bind_N"/>
</dbReference>
<name>A0A2U2BII7_ALCFA</name>
<dbReference type="InterPro" id="IPR051914">
    <property type="entry name" value="FAD-linked_OxidoTrans_Type4"/>
</dbReference>
<dbReference type="Gene3D" id="3.30.465.10">
    <property type="match status" value="1"/>
</dbReference>
<dbReference type="PANTHER" id="PTHR42934">
    <property type="entry name" value="GLYCOLATE OXIDASE SUBUNIT GLCD"/>
    <property type="match status" value="1"/>
</dbReference>
<dbReference type="SUPFAM" id="SSF46548">
    <property type="entry name" value="alpha-helical ferredoxin"/>
    <property type="match status" value="1"/>
</dbReference>
<keyword evidence="3" id="KW-0274">FAD</keyword>
<keyword evidence="4" id="KW-0408">Iron</keyword>
<dbReference type="InterPro" id="IPR016166">
    <property type="entry name" value="FAD-bd_PCMH"/>
</dbReference>
<reference evidence="7 8" key="1">
    <citation type="submission" date="2018-05" db="EMBL/GenBank/DDBJ databases">
        <title>Genome Sequence of an Efficient Indole-Degrading Bacterium, Alcaligenes sp.YBY.</title>
        <authorList>
            <person name="Yang B."/>
        </authorList>
    </citation>
    <scope>NUCLEOTIDE SEQUENCE [LARGE SCALE GENOMIC DNA]</scope>
    <source>
        <strain evidence="7 8">YBY</strain>
    </source>
</reference>
<evidence type="ECO:0000256" key="3">
    <source>
        <dbReference type="ARBA" id="ARBA00022827"/>
    </source>
</evidence>
<gene>
    <name evidence="7" type="ORF">DF183_11710</name>
</gene>
<reference evidence="7 8" key="2">
    <citation type="submission" date="2018-05" db="EMBL/GenBank/DDBJ databases">
        <authorList>
            <person name="Lanie J.A."/>
            <person name="Ng W.-L."/>
            <person name="Kazmierczak K.M."/>
            <person name="Andrzejewski T.M."/>
            <person name="Davidsen T.M."/>
            <person name="Wayne K.J."/>
            <person name="Tettelin H."/>
            <person name="Glass J.I."/>
            <person name="Rusch D."/>
            <person name="Podicherti R."/>
            <person name="Tsui H.-C.T."/>
            <person name="Winkler M.E."/>
        </authorList>
    </citation>
    <scope>NUCLEOTIDE SEQUENCE [LARGE SCALE GENOMIC DNA]</scope>
    <source>
        <strain evidence="7 8">YBY</strain>
    </source>
</reference>
<dbReference type="InterPro" id="IPR017900">
    <property type="entry name" value="4Fe4S_Fe_S_CS"/>
</dbReference>
<proteinExistence type="predicted"/>
<dbReference type="SUPFAM" id="SSF55103">
    <property type="entry name" value="FAD-linked oxidases, C-terminal domain"/>
    <property type="match status" value="2"/>
</dbReference>
<feature type="domain" description="FAD-binding PCMH-type" evidence="6">
    <location>
        <begin position="181"/>
        <end position="417"/>
    </location>
</feature>
<evidence type="ECO:0000313" key="8">
    <source>
        <dbReference type="Proteomes" id="UP000245216"/>
    </source>
</evidence>
<dbReference type="InterPro" id="IPR016169">
    <property type="entry name" value="FAD-bd_PCMH_sub2"/>
</dbReference>
<dbReference type="InterPro" id="IPR017896">
    <property type="entry name" value="4Fe4S_Fe-S-bd"/>
</dbReference>
<dbReference type="InterPro" id="IPR009051">
    <property type="entry name" value="Helical_ferredxn"/>
</dbReference>
<dbReference type="EMBL" id="QEXO01000003">
    <property type="protein sequence ID" value="PWE13828.1"/>
    <property type="molecule type" value="Genomic_DNA"/>
</dbReference>
<evidence type="ECO:0000313" key="7">
    <source>
        <dbReference type="EMBL" id="PWE13828.1"/>
    </source>
</evidence>
<keyword evidence="2" id="KW-0479">Metal-binding</keyword>
<dbReference type="Pfam" id="PF01565">
    <property type="entry name" value="FAD_binding_4"/>
    <property type="match status" value="1"/>
</dbReference>
<protein>
    <submittedName>
        <fullName evidence="7">FAD-linked oxidase</fullName>
    </submittedName>
</protein>
<evidence type="ECO:0000256" key="4">
    <source>
        <dbReference type="ARBA" id="ARBA00023004"/>
    </source>
</evidence>
<dbReference type="Pfam" id="PF13183">
    <property type="entry name" value="Fer4_8"/>
    <property type="match status" value="1"/>
</dbReference>
<dbReference type="GO" id="GO:0016491">
    <property type="term" value="F:oxidoreductase activity"/>
    <property type="evidence" value="ECO:0007669"/>
    <property type="project" value="UniProtKB-ARBA"/>
</dbReference>
<dbReference type="PROSITE" id="PS00198">
    <property type="entry name" value="4FE4S_FER_1"/>
    <property type="match status" value="1"/>
</dbReference>
<dbReference type="InterPro" id="IPR004113">
    <property type="entry name" value="FAD-bd_oxidored_4_C"/>
</dbReference>
<evidence type="ECO:0000256" key="2">
    <source>
        <dbReference type="ARBA" id="ARBA00022723"/>
    </source>
</evidence>
<dbReference type="Pfam" id="PF11880">
    <property type="entry name" value="DUF3400"/>
    <property type="match status" value="1"/>
</dbReference>
<sequence>MNAPIASKHLAAQARNNDTPRLREIPYNYTSYSDREIILRLLGEEAWEKLSELRSERRTGRSARMLFEVLGDIWVVKRNPYLQDDLLDNPKRQHQLIEALNHRLNEIDQRRDSAVPERDAKVLRLLHAARGAVAAFEQEFTDTRELRQKIVRSLSRLTAKDNIKFDGLSRVSHVTDATDWRVEYPFVVLTPDHENEMAALVRACIELKLTIIPRGGGTGYTGGAIPLSWRSVVINTEKLDAIGKPEQSTLPGMSEPVTTILTGAGVVTRRVADAAEAAGAVFAVDPTSADASCVGGNIAMNAGGKKAVLWGTALDNLAWWRMVDAQGNWLEVTRLEHNMGKIHDVEMAHFEVKWFDGRYAPGAQLLRSETLHIEGRRFRKEGLGKDVTDKFLAGLPGIQKEGCDGLITQARWVLHRMPAHTRTVCMEFFGQAKQAVPSIVEVIDYLNGEGKRIGAILAGLEHLDERYLRAVGYATKSKRDGLPKMVLIGDIVGDDPDAVATAASEVVRLANGRSGEGFVAVSAEARKKFWADRSRTAAIARHTNAFKINEDVVIPLRRMGEYTEEIERINIELSTDNKLRLTRELEDFLQGDLPVGKIEDHSDAEHTREEILDERRHDALQIVRSVRQRWQWLQDNLDKPLKDSQADLAEIGVPLDSAAIEARLQEDPNTSIFQLLQDHTIRTSWKSEIRENLEHIFPGADCAAVLTELQAIHDRVLKSRVFVALHMHAGDGNVHTNIPVNSDDYGMLQQANVTVARIMQIARGLDGVISGEHGIGLTKYEFLTQEELDPFQNYKREVDPNNHFNAGKLMPGADLSRAWTPSFNLLGHESLIMQRSEIGSISHAIKDCLRCGKCKPVCATHVPRANLLYSPRNKILATSLLIEAFLYEEQTRRGISLKHWEEFEDVGDHCTLCHKCYNPCPVDIDFGDVSMEMRSLLNRMGKKSFNPGSAAAMFFLNAKDPRVIKATRTAMIEVGYKAQRAVHNLLAAPARKQVSAPPATIGKAPIREQVIHFINRKMPGGLPKQTARKLLDIENSDYVPIIRNPEATSVDSEAVFYFPGCGSERLFSQVGLATQAMLWHVGVQTVLPPGYLCCGYPQRGSGQSDKAEKIITDNRVLFHRMATTLNYLDIKTVVVSCGTCYDQLAGYEFDKIFPGCRLIDIHEYLLEKGLKLEDVQGVRYMYHDPCHSPMKLQDPMKTVKSLVGDSTIKADRCCGESGTLAVSRPDISTQIRFRKHEELQKNQDTVRADGFQGEVKVLTSCPSCLQGLSRYEDETKMDADYIVVEMAKHMLGENWMADYVRHANDGGIERVLV</sequence>
<organism evidence="7 8">
    <name type="scientific">Alcaligenes faecalis</name>
    <dbReference type="NCBI Taxonomy" id="511"/>
    <lineage>
        <taxon>Bacteria</taxon>
        <taxon>Pseudomonadati</taxon>
        <taxon>Pseudomonadota</taxon>
        <taxon>Betaproteobacteria</taxon>
        <taxon>Burkholderiales</taxon>
        <taxon>Alcaligenaceae</taxon>
        <taxon>Alcaligenes</taxon>
    </lineage>
</organism>
<dbReference type="GO" id="GO:0071949">
    <property type="term" value="F:FAD binding"/>
    <property type="evidence" value="ECO:0007669"/>
    <property type="project" value="InterPro"/>
</dbReference>
<dbReference type="Pfam" id="PF02913">
    <property type="entry name" value="FAD-oxidase_C"/>
    <property type="match status" value="2"/>
</dbReference>
<dbReference type="Gene3D" id="1.10.1060.10">
    <property type="entry name" value="Alpha-helical ferredoxin"/>
    <property type="match status" value="1"/>
</dbReference>
<dbReference type="Pfam" id="PF12447">
    <property type="entry name" value="DUF3683"/>
    <property type="match status" value="1"/>
</dbReference>
<dbReference type="GO" id="GO:0051536">
    <property type="term" value="F:iron-sulfur cluster binding"/>
    <property type="evidence" value="ECO:0007669"/>
    <property type="project" value="UniProtKB-KW"/>
</dbReference>
<dbReference type="GO" id="GO:0046872">
    <property type="term" value="F:metal ion binding"/>
    <property type="evidence" value="ECO:0007669"/>
    <property type="project" value="UniProtKB-KW"/>
</dbReference>
<evidence type="ECO:0000256" key="1">
    <source>
        <dbReference type="ARBA" id="ARBA00022630"/>
    </source>
</evidence>
<dbReference type="PROSITE" id="PS51387">
    <property type="entry name" value="FAD_PCMH"/>
    <property type="match status" value="1"/>
</dbReference>
<dbReference type="SUPFAM" id="SSF56176">
    <property type="entry name" value="FAD-binding/transporter-associated domain-like"/>
    <property type="match status" value="1"/>
</dbReference>
<keyword evidence="1" id="KW-0285">Flavoprotein</keyword>
<evidence type="ECO:0000256" key="5">
    <source>
        <dbReference type="ARBA" id="ARBA00023014"/>
    </source>
</evidence>
<dbReference type="RefSeq" id="WP_109089162.1">
    <property type="nucleotide sequence ID" value="NZ_CP048039.1"/>
</dbReference>
<dbReference type="InterPro" id="IPR022153">
    <property type="entry name" value="DUF3683"/>
</dbReference>
<dbReference type="InterPro" id="IPR021817">
    <property type="entry name" value="DUF3400"/>
</dbReference>
<dbReference type="InterPro" id="IPR016164">
    <property type="entry name" value="FAD-linked_Oxase-like_C"/>
</dbReference>
<accession>A0A2U2BII7</accession>
<dbReference type="Pfam" id="PF02754">
    <property type="entry name" value="CCG"/>
    <property type="match status" value="2"/>
</dbReference>
<dbReference type="Gene3D" id="3.30.70.2740">
    <property type="match status" value="1"/>
</dbReference>
<evidence type="ECO:0000259" key="6">
    <source>
        <dbReference type="PROSITE" id="PS51387"/>
    </source>
</evidence>
<dbReference type="PANTHER" id="PTHR42934:SF2">
    <property type="entry name" value="GLYCOLATE OXIDASE SUBUNIT GLCD"/>
    <property type="match status" value="1"/>
</dbReference>
<dbReference type="InterPro" id="IPR004017">
    <property type="entry name" value="Cys_rich_dom"/>
</dbReference>
<keyword evidence="5" id="KW-0411">Iron-sulfur</keyword>